<name>A0A3M8B6N6_9BACL</name>
<reference evidence="2 3" key="1">
    <citation type="submission" date="2018-10" db="EMBL/GenBank/DDBJ databases">
        <title>Phylogenomics of Brevibacillus.</title>
        <authorList>
            <person name="Dunlap C."/>
        </authorList>
    </citation>
    <scope>NUCLEOTIDE SEQUENCE [LARGE SCALE GENOMIC DNA]</scope>
    <source>
        <strain evidence="2 3">NRRL NRS 1219</strain>
    </source>
</reference>
<dbReference type="EMBL" id="RHHN01000015">
    <property type="protein sequence ID" value="RNB59111.1"/>
    <property type="molecule type" value="Genomic_DNA"/>
</dbReference>
<evidence type="ECO:0000313" key="4">
    <source>
        <dbReference type="Proteomes" id="UP000317180"/>
    </source>
</evidence>
<dbReference type="Proteomes" id="UP000276178">
    <property type="component" value="Unassembled WGS sequence"/>
</dbReference>
<accession>A0A3M8B6N6</accession>
<dbReference type="Proteomes" id="UP000317180">
    <property type="component" value="Unassembled WGS sequence"/>
</dbReference>
<sequence>MNQGGLHSRQNPIHLEKLYKDIDEQSSKFFQHYHQHYLDTNAFPEDACSHPPDVDLSTATILLGELKWDWTEIELLSRLSLLGAEVGINRPIPILDFLTLLEGKSIVWSTYCESYIANFASLIRCLQRFIPAEDEPGS</sequence>
<comment type="caution">
    <text evidence="2">The sequence shown here is derived from an EMBL/GenBank/DDBJ whole genome shotgun (WGS) entry which is preliminary data.</text>
</comment>
<dbReference type="AlphaFoldDB" id="A0A3M8B6N6"/>
<dbReference type="GeneID" id="82812884"/>
<evidence type="ECO:0000313" key="1">
    <source>
        <dbReference type="EMBL" id="GED27364.1"/>
    </source>
</evidence>
<protein>
    <submittedName>
        <fullName evidence="2">Uncharacterized protein</fullName>
    </submittedName>
</protein>
<dbReference type="EMBL" id="BJOD01000040">
    <property type="protein sequence ID" value="GED27364.1"/>
    <property type="molecule type" value="Genomic_DNA"/>
</dbReference>
<evidence type="ECO:0000313" key="3">
    <source>
        <dbReference type="Proteomes" id="UP000276178"/>
    </source>
</evidence>
<evidence type="ECO:0000313" key="2">
    <source>
        <dbReference type="EMBL" id="RNB59111.1"/>
    </source>
</evidence>
<proteinExistence type="predicted"/>
<dbReference type="OrthoDB" id="2470202at2"/>
<organism evidence="2 3">
    <name type="scientific">Brevibacillus agri</name>
    <dbReference type="NCBI Taxonomy" id="51101"/>
    <lineage>
        <taxon>Bacteria</taxon>
        <taxon>Bacillati</taxon>
        <taxon>Bacillota</taxon>
        <taxon>Bacilli</taxon>
        <taxon>Bacillales</taxon>
        <taxon>Paenibacillaceae</taxon>
        <taxon>Brevibacillus</taxon>
    </lineage>
</organism>
<dbReference type="RefSeq" id="WP_122952610.1">
    <property type="nucleotide sequence ID" value="NZ_BJOD01000040.1"/>
</dbReference>
<reference evidence="1 4" key="2">
    <citation type="submission" date="2019-06" db="EMBL/GenBank/DDBJ databases">
        <title>Whole genome shotgun sequence of Brevibacillus agri NBRC 15538.</title>
        <authorList>
            <person name="Hosoyama A."/>
            <person name="Uohara A."/>
            <person name="Ohji S."/>
            <person name="Ichikawa N."/>
        </authorList>
    </citation>
    <scope>NUCLEOTIDE SEQUENCE [LARGE SCALE GENOMIC DNA]</scope>
    <source>
        <strain evidence="1 4">NBRC 15538</strain>
    </source>
</reference>
<gene>
    <name evidence="1" type="ORF">BAG01nite_34660</name>
    <name evidence="2" type="ORF">EB820_04935</name>
</gene>
<keyword evidence="4" id="KW-1185">Reference proteome</keyword>